<protein>
    <submittedName>
        <fullName evidence="2">Amidase</fullName>
    </submittedName>
</protein>
<dbReference type="InterPro" id="IPR000120">
    <property type="entry name" value="Amidase"/>
</dbReference>
<proteinExistence type="predicted"/>
<feature type="domain" description="Amidase" evidence="1">
    <location>
        <begin position="2"/>
        <end position="389"/>
    </location>
</feature>
<dbReference type="InterPro" id="IPR023631">
    <property type="entry name" value="Amidase_dom"/>
</dbReference>
<reference evidence="2" key="1">
    <citation type="submission" date="2020-10" db="EMBL/GenBank/DDBJ databases">
        <title>Bacterium isolated from coastal waters sediment.</title>
        <authorList>
            <person name="Chen R.-J."/>
            <person name="Lu D.-C."/>
            <person name="Zhu K.-L."/>
            <person name="Du Z.-J."/>
        </authorList>
    </citation>
    <scope>NUCLEOTIDE SEQUENCE</scope>
    <source>
        <strain evidence="2">N1Y112</strain>
    </source>
</reference>
<dbReference type="EMBL" id="JADEYS010000021">
    <property type="protein sequence ID" value="MBE9399050.1"/>
    <property type="molecule type" value="Genomic_DNA"/>
</dbReference>
<dbReference type="AlphaFoldDB" id="A0A8J7K6U3"/>
<evidence type="ECO:0000313" key="3">
    <source>
        <dbReference type="Proteomes" id="UP000640333"/>
    </source>
</evidence>
<dbReference type="Gene3D" id="3.90.1300.10">
    <property type="entry name" value="Amidase signature (AS) domain"/>
    <property type="match status" value="1"/>
</dbReference>
<organism evidence="2 3">
    <name type="scientific">Pontibacterium sinense</name>
    <dbReference type="NCBI Taxonomy" id="2781979"/>
    <lineage>
        <taxon>Bacteria</taxon>
        <taxon>Pseudomonadati</taxon>
        <taxon>Pseudomonadota</taxon>
        <taxon>Gammaproteobacteria</taxon>
        <taxon>Oceanospirillales</taxon>
        <taxon>Oceanospirillaceae</taxon>
        <taxon>Pontibacterium</taxon>
    </lineage>
</organism>
<evidence type="ECO:0000259" key="1">
    <source>
        <dbReference type="Pfam" id="PF01425"/>
    </source>
</evidence>
<dbReference type="RefSeq" id="WP_193954743.1">
    <property type="nucleotide sequence ID" value="NZ_JADEYS010000021.1"/>
</dbReference>
<dbReference type="Proteomes" id="UP000640333">
    <property type="component" value="Unassembled WGS sequence"/>
</dbReference>
<keyword evidence="3" id="KW-1185">Reference proteome</keyword>
<dbReference type="SUPFAM" id="SSF75304">
    <property type="entry name" value="Amidase signature (AS) enzymes"/>
    <property type="match status" value="1"/>
</dbReference>
<sequence>MEQLLTRVAARDEQVLAWSWLDPAQAQARARQAAEEIRQGVRHSPLQGIPVAVKDLIDTEGMLTTYGSPIYKDHHPTSDAAIVTALKKAGAYVMGKTVSTEFACFTAGPTMNPHNPEYSPGGSSSGSAAAVADGQVPFAIGTQTAGSVIRPAAFNGVVGLKPSYGVLPTAGTFPLCPTLDTLGTFSRTVGDQRLILTALAPHLPIANAVKNPKILVCKTPFWSQGDDEMLTEFDQFVADCQQAGADLEHYEMGPDFAALLTAQQQIMGVEASRALSTHYDQQCDQLSAPLVALIEQGMQVNNADEAAAHNLKARCAHKLQQLFRDADFIITPATAGTAPKRVDGTGDPLFNRIWTLLGLPAITFPIAEGENGLPLGIQLIAPLGEDHALIDFADKLQTLTRA</sequence>
<dbReference type="Pfam" id="PF01425">
    <property type="entry name" value="Amidase"/>
    <property type="match status" value="1"/>
</dbReference>
<dbReference type="PANTHER" id="PTHR11895:SF151">
    <property type="entry name" value="GLUTAMYL-TRNA(GLN) AMIDOTRANSFERASE SUBUNIT A"/>
    <property type="match status" value="1"/>
</dbReference>
<accession>A0A8J7K6U3</accession>
<comment type="caution">
    <text evidence="2">The sequence shown here is derived from an EMBL/GenBank/DDBJ whole genome shotgun (WGS) entry which is preliminary data.</text>
</comment>
<dbReference type="InterPro" id="IPR036928">
    <property type="entry name" value="AS_sf"/>
</dbReference>
<dbReference type="PANTHER" id="PTHR11895">
    <property type="entry name" value="TRANSAMIDASE"/>
    <property type="match status" value="1"/>
</dbReference>
<gene>
    <name evidence="2" type="ORF">IOQ59_17460</name>
</gene>
<name>A0A8J7K6U3_9GAMM</name>
<dbReference type="GO" id="GO:0003824">
    <property type="term" value="F:catalytic activity"/>
    <property type="evidence" value="ECO:0007669"/>
    <property type="project" value="InterPro"/>
</dbReference>
<evidence type="ECO:0000313" key="2">
    <source>
        <dbReference type="EMBL" id="MBE9399050.1"/>
    </source>
</evidence>